<dbReference type="Proteomes" id="UP000297703">
    <property type="component" value="Unassembled WGS sequence"/>
</dbReference>
<proteinExistence type="predicted"/>
<accession>A0A4D9EX01</accession>
<feature type="compositionally biased region" description="Basic and acidic residues" evidence="1">
    <location>
        <begin position="30"/>
        <end position="49"/>
    </location>
</feature>
<evidence type="ECO:0000256" key="1">
    <source>
        <dbReference type="SAM" id="MobiDB-lite"/>
    </source>
</evidence>
<organism evidence="2 3">
    <name type="scientific">Platysternon megacephalum</name>
    <name type="common">big-headed turtle</name>
    <dbReference type="NCBI Taxonomy" id="55544"/>
    <lineage>
        <taxon>Eukaryota</taxon>
        <taxon>Metazoa</taxon>
        <taxon>Chordata</taxon>
        <taxon>Craniata</taxon>
        <taxon>Vertebrata</taxon>
        <taxon>Euteleostomi</taxon>
        <taxon>Archelosauria</taxon>
        <taxon>Testudinata</taxon>
        <taxon>Testudines</taxon>
        <taxon>Cryptodira</taxon>
        <taxon>Durocryptodira</taxon>
        <taxon>Testudinoidea</taxon>
        <taxon>Platysternidae</taxon>
        <taxon>Platysternon</taxon>
    </lineage>
</organism>
<comment type="caution">
    <text evidence="2">The sequence shown here is derived from an EMBL/GenBank/DDBJ whole genome shotgun (WGS) entry which is preliminary data.</text>
</comment>
<feature type="region of interest" description="Disordered" evidence="1">
    <location>
        <begin position="25"/>
        <end position="49"/>
    </location>
</feature>
<dbReference type="EMBL" id="QXTE01000006">
    <property type="protein sequence ID" value="TFK15179.1"/>
    <property type="molecule type" value="Genomic_DNA"/>
</dbReference>
<dbReference type="AlphaFoldDB" id="A0A4D9EX01"/>
<reference evidence="2 3" key="2">
    <citation type="submission" date="2019-04" db="EMBL/GenBank/DDBJ databases">
        <title>The genome sequence of big-headed turtle.</title>
        <authorList>
            <person name="Gong S."/>
        </authorList>
    </citation>
    <scope>NUCLEOTIDE SEQUENCE [LARGE SCALE GENOMIC DNA]</scope>
    <source>
        <strain evidence="2">DO16091913</strain>
        <tissue evidence="2">Muscle</tissue>
    </source>
</reference>
<name>A0A4D9EX01_9SAUR</name>
<sequence>MGCCFFKSQSVMFQSMCPAPLSSRQKKKINKSEMKPEKPSVTFKEGKGGEHRMQRVLMQKAHPVQTHKIVLQLSIKQRGEIERALFFVSVTCYLIAETILNKNLPMCC</sequence>
<keyword evidence="3" id="KW-1185">Reference proteome</keyword>
<gene>
    <name evidence="2" type="ORF">DR999_PMT01473</name>
</gene>
<evidence type="ECO:0000313" key="2">
    <source>
        <dbReference type="EMBL" id="TFK15179.1"/>
    </source>
</evidence>
<evidence type="ECO:0000313" key="3">
    <source>
        <dbReference type="Proteomes" id="UP000297703"/>
    </source>
</evidence>
<protein>
    <submittedName>
        <fullName evidence="2">Rho-related GTP-binding protein RhoH</fullName>
    </submittedName>
</protein>
<reference evidence="2 3" key="1">
    <citation type="submission" date="2019-04" db="EMBL/GenBank/DDBJ databases">
        <title>Draft genome of the big-headed turtle Platysternon megacephalum.</title>
        <authorList>
            <person name="Gong S."/>
        </authorList>
    </citation>
    <scope>NUCLEOTIDE SEQUENCE [LARGE SCALE GENOMIC DNA]</scope>
    <source>
        <strain evidence="2">DO16091913</strain>
        <tissue evidence="2">Muscle</tissue>
    </source>
</reference>